<evidence type="ECO:0000256" key="1">
    <source>
        <dbReference type="ARBA" id="ARBA00004173"/>
    </source>
</evidence>
<evidence type="ECO:0000313" key="12">
    <source>
        <dbReference type="Proteomes" id="UP001302367"/>
    </source>
</evidence>
<evidence type="ECO:0000256" key="4">
    <source>
        <dbReference type="ARBA" id="ARBA00022980"/>
    </source>
</evidence>
<dbReference type="PANTHER" id="PTHR21026:SF2">
    <property type="entry name" value="LARGE RIBOSOMAL SUBUNIT PROTEIN BL32M"/>
    <property type="match status" value="1"/>
</dbReference>
<dbReference type="AlphaFoldDB" id="A0A2G5HLE5"/>
<keyword evidence="12" id="KW-1185">Reference proteome</keyword>
<keyword evidence="3" id="KW-0809">Transit peptide</keyword>
<evidence type="ECO:0000256" key="7">
    <source>
        <dbReference type="ARBA" id="ARBA00039935"/>
    </source>
</evidence>
<feature type="signal peptide" evidence="8">
    <location>
        <begin position="1"/>
        <end position="21"/>
    </location>
</feature>
<protein>
    <recommendedName>
        <fullName evidence="7">Large ribosomal subunit protein bL32m</fullName>
    </recommendedName>
</protein>
<evidence type="ECO:0000256" key="2">
    <source>
        <dbReference type="ARBA" id="ARBA00008560"/>
    </source>
</evidence>
<dbReference type="PANTHER" id="PTHR21026">
    <property type="entry name" value="39S RIBOSOMAL PROTEIN L32, MITOCHONDRIAL"/>
    <property type="match status" value="1"/>
</dbReference>
<dbReference type="Pfam" id="PF01783">
    <property type="entry name" value="Ribosomal_L32p"/>
    <property type="match status" value="1"/>
</dbReference>
<reference evidence="9 11" key="1">
    <citation type="submission" date="2015-10" db="EMBL/GenBank/DDBJ databases">
        <title>The cercosporin biosynthetic gene cluster was horizontally transferred to several fungal lineages and shown to be expanded in Cercospora beticola based on microsynteny with recipient genomes.</title>
        <authorList>
            <person name="De Jonge R."/>
            <person name="Ebert M.K."/>
            <person name="Suttle J.C."/>
            <person name="Jurick Ii W.M."/>
            <person name="Secor G.A."/>
            <person name="Thomma B.P."/>
            <person name="Van De Peer Y."/>
            <person name="Bolton M.D."/>
        </authorList>
    </citation>
    <scope>NUCLEOTIDE SEQUENCE [LARGE SCALE GENOMIC DNA]</scope>
    <source>
        <strain evidence="9 11">09-40</strain>
    </source>
</reference>
<keyword evidence="8" id="KW-0732">Signal</keyword>
<dbReference type="InterPro" id="IPR051991">
    <property type="entry name" value="Mitoribosomal_protein_bL32"/>
</dbReference>
<dbReference type="SUPFAM" id="SSF57829">
    <property type="entry name" value="Zn-binding ribosomal proteins"/>
    <property type="match status" value="1"/>
</dbReference>
<dbReference type="GO" id="GO:0003735">
    <property type="term" value="F:structural constituent of ribosome"/>
    <property type="evidence" value="ECO:0007669"/>
    <property type="project" value="InterPro"/>
</dbReference>
<feature type="chain" id="PRO_5013586117" description="Large ribosomal subunit protein bL32m" evidence="8">
    <location>
        <begin position="22"/>
        <end position="172"/>
    </location>
</feature>
<proteinExistence type="inferred from homology"/>
<dbReference type="GO" id="GO:0006412">
    <property type="term" value="P:translation"/>
    <property type="evidence" value="ECO:0007669"/>
    <property type="project" value="InterPro"/>
</dbReference>
<dbReference type="EMBL" id="CP134187">
    <property type="protein sequence ID" value="WPB02557.1"/>
    <property type="molecule type" value="Genomic_DNA"/>
</dbReference>
<sequence>MATLRAPSASLLSAFLPVVRARLLPQEAAVRRIPLLQQIQQLRAAASLLPAVLVPIPSLLEQIWDGILKAVPKKKTSHMKKRHRQMAGKALKDVTALNKCSACGRVKRAHVLCPYCVNSIKQWFANGFKSKQEVEADKEKKFDELNAERELLGRKPYRWEDLYDDKKTDAKV</sequence>
<name>A0A2G5HLE5_CERBT</name>
<evidence type="ECO:0000256" key="5">
    <source>
        <dbReference type="ARBA" id="ARBA00023128"/>
    </source>
</evidence>
<dbReference type="Proteomes" id="UP001302367">
    <property type="component" value="Chromosome 4"/>
</dbReference>
<dbReference type="OrthoDB" id="2014905at2759"/>
<evidence type="ECO:0000313" key="10">
    <source>
        <dbReference type="EMBL" id="WPB02557.1"/>
    </source>
</evidence>
<accession>A0A2G5HLE5</accession>
<dbReference type="EMBL" id="LKMD01000105">
    <property type="protein sequence ID" value="PIA93345.1"/>
    <property type="molecule type" value="Genomic_DNA"/>
</dbReference>
<evidence type="ECO:0000256" key="6">
    <source>
        <dbReference type="ARBA" id="ARBA00023274"/>
    </source>
</evidence>
<gene>
    <name evidence="9" type="ORF">CB0940_05237</name>
    <name evidence="10" type="ORF">RHO25_007193</name>
</gene>
<dbReference type="NCBIfam" id="TIGR01031">
    <property type="entry name" value="rpmF_bact"/>
    <property type="match status" value="1"/>
</dbReference>
<evidence type="ECO:0000256" key="3">
    <source>
        <dbReference type="ARBA" id="ARBA00022946"/>
    </source>
</evidence>
<comment type="similarity">
    <text evidence="2">Belongs to the bacterial ribosomal protein bL32 family.</text>
</comment>
<dbReference type="Proteomes" id="UP000230605">
    <property type="component" value="Chromosome 4"/>
</dbReference>
<evidence type="ECO:0000313" key="11">
    <source>
        <dbReference type="Proteomes" id="UP000230605"/>
    </source>
</evidence>
<keyword evidence="6" id="KW-0687">Ribonucleoprotein</keyword>
<organism evidence="9 11">
    <name type="scientific">Cercospora beticola</name>
    <name type="common">Sugarbeet leaf spot fungus</name>
    <dbReference type="NCBI Taxonomy" id="122368"/>
    <lineage>
        <taxon>Eukaryota</taxon>
        <taxon>Fungi</taxon>
        <taxon>Dikarya</taxon>
        <taxon>Ascomycota</taxon>
        <taxon>Pezizomycotina</taxon>
        <taxon>Dothideomycetes</taxon>
        <taxon>Dothideomycetidae</taxon>
        <taxon>Mycosphaerellales</taxon>
        <taxon>Mycosphaerellaceae</taxon>
        <taxon>Cercospora</taxon>
    </lineage>
</organism>
<keyword evidence="4 9" id="KW-0689">Ribosomal protein</keyword>
<keyword evidence="5" id="KW-0496">Mitochondrion</keyword>
<evidence type="ECO:0000313" key="9">
    <source>
        <dbReference type="EMBL" id="PIA93345.1"/>
    </source>
</evidence>
<dbReference type="InterPro" id="IPR002677">
    <property type="entry name" value="Ribosomal_bL32"/>
</dbReference>
<reference evidence="10 12" key="2">
    <citation type="submission" date="2023-09" db="EMBL/GenBank/DDBJ databases">
        <title>Complete-Gapless Cercospora beticola genome.</title>
        <authorList>
            <person name="Wyatt N.A."/>
            <person name="Spanner R.E."/>
            <person name="Bolton M.D."/>
        </authorList>
    </citation>
    <scope>NUCLEOTIDE SEQUENCE [LARGE SCALE GENOMIC DNA]</scope>
    <source>
        <strain evidence="10">Cb09-40</strain>
    </source>
</reference>
<evidence type="ECO:0000256" key="8">
    <source>
        <dbReference type="SAM" id="SignalP"/>
    </source>
</evidence>
<comment type="subcellular location">
    <subcellularLocation>
        <location evidence="1">Mitochondrion</location>
    </subcellularLocation>
</comment>
<dbReference type="GO" id="GO:0005762">
    <property type="term" value="C:mitochondrial large ribosomal subunit"/>
    <property type="evidence" value="ECO:0007669"/>
    <property type="project" value="TreeGrafter"/>
</dbReference>
<dbReference type="InterPro" id="IPR011332">
    <property type="entry name" value="Ribosomal_zn-bd"/>
</dbReference>